<dbReference type="PANTHER" id="PTHR37574:SF1">
    <property type="entry name" value="LIPASE B"/>
    <property type="match status" value="1"/>
</dbReference>
<organism evidence="1 2">
    <name type="scientific">Klenkia taihuensis</name>
    <dbReference type="NCBI Taxonomy" id="1225127"/>
    <lineage>
        <taxon>Bacteria</taxon>
        <taxon>Bacillati</taxon>
        <taxon>Actinomycetota</taxon>
        <taxon>Actinomycetes</taxon>
        <taxon>Geodermatophilales</taxon>
        <taxon>Geodermatophilaceae</taxon>
        <taxon>Klenkia</taxon>
    </lineage>
</organism>
<dbReference type="InterPro" id="IPR053228">
    <property type="entry name" value="Stereospecific_Lipase"/>
</dbReference>
<gene>
    <name evidence="1" type="ORF">SAMN05661030_3566</name>
</gene>
<dbReference type="PANTHER" id="PTHR37574">
    <property type="entry name" value="LIPASE B"/>
    <property type="match status" value="1"/>
</dbReference>
<dbReference type="Gene3D" id="3.40.50.1820">
    <property type="entry name" value="alpha/beta hydrolase"/>
    <property type="match status" value="1"/>
</dbReference>
<sequence>MLAGLSPARRRLVLGLLAALVVGAVAVAAAVLVPRLTADSPTPVSQADPGPVLLVPGYGGSTTGLQVLADVLGTAGRDATVVPVPGDGTGDLEASAEVLGQAVDAALARTGAATVDVVGYSAGGVVARLWAADGGAAQARRVLTLGSPHHGTTVADLAGSLAPDQCPVACQQLQTGSGLLRRLNAGDETPTGPTWVSIWTQDDTTVTPPDSARLDGALNLTVQSVCADSTVGHGQLPTDPLVQGMVVAELASGQPVDLGPADCARLSS</sequence>
<evidence type="ECO:0000313" key="2">
    <source>
        <dbReference type="Proteomes" id="UP000199022"/>
    </source>
</evidence>
<dbReference type="SUPFAM" id="SSF53474">
    <property type="entry name" value="alpha/beta-Hydrolases"/>
    <property type="match status" value="1"/>
</dbReference>
<protein>
    <submittedName>
        <fullName evidence="1">Triacylglycerol esterase/lipase EstA, alpha/beta hydrolase fold</fullName>
    </submittedName>
</protein>
<name>A0A1I1SWA7_9ACTN</name>
<proteinExistence type="predicted"/>
<dbReference type="AlphaFoldDB" id="A0A1I1SWA7"/>
<dbReference type="RefSeq" id="WP_091562479.1">
    <property type="nucleotide sequence ID" value="NZ_BNAC01000005.1"/>
</dbReference>
<dbReference type="EMBL" id="FOMD01000004">
    <property type="protein sequence ID" value="SFD50754.1"/>
    <property type="molecule type" value="Genomic_DNA"/>
</dbReference>
<dbReference type="InterPro" id="IPR002918">
    <property type="entry name" value="Lipase_EstA/Esterase_EstB"/>
</dbReference>
<dbReference type="OrthoDB" id="8871309at2"/>
<keyword evidence="1" id="KW-0378">Hydrolase</keyword>
<reference evidence="2" key="1">
    <citation type="submission" date="2016-10" db="EMBL/GenBank/DDBJ databases">
        <authorList>
            <person name="Varghese N."/>
            <person name="Submissions S."/>
        </authorList>
    </citation>
    <scope>NUCLEOTIDE SEQUENCE [LARGE SCALE GENOMIC DNA]</scope>
    <source>
        <strain evidence="2">DSM 45962</strain>
    </source>
</reference>
<dbReference type="InterPro" id="IPR029058">
    <property type="entry name" value="AB_hydrolase_fold"/>
</dbReference>
<accession>A0A1I1SWA7</accession>
<keyword evidence="2" id="KW-1185">Reference proteome</keyword>
<evidence type="ECO:0000313" key="1">
    <source>
        <dbReference type="EMBL" id="SFD50754.1"/>
    </source>
</evidence>
<dbReference type="GO" id="GO:0016787">
    <property type="term" value="F:hydrolase activity"/>
    <property type="evidence" value="ECO:0007669"/>
    <property type="project" value="UniProtKB-KW"/>
</dbReference>
<dbReference type="Pfam" id="PF01674">
    <property type="entry name" value="Lipase_2"/>
    <property type="match status" value="1"/>
</dbReference>
<dbReference type="STRING" id="1225127.SAMN05661030_3566"/>
<dbReference type="GO" id="GO:0016042">
    <property type="term" value="P:lipid catabolic process"/>
    <property type="evidence" value="ECO:0007669"/>
    <property type="project" value="InterPro"/>
</dbReference>
<dbReference type="Proteomes" id="UP000199022">
    <property type="component" value="Unassembled WGS sequence"/>
</dbReference>